<dbReference type="AlphaFoldDB" id="A0A916SAB3"/>
<dbReference type="EMBL" id="BMIG01000003">
    <property type="protein sequence ID" value="GGA91010.1"/>
    <property type="molecule type" value="Genomic_DNA"/>
</dbReference>
<sequence>MGFGSHWKAWTQRATTWPSALRQAVSKSYKHSKDKRDGDRYVALPHVVIDSPSYRALGYAARALLLDIARQYTGSNNGRLVACAKYLKPMGWRSHDTVSRALTEVKDAGLLIETRMGMRPNRAAWFALGWYALDVTDGIDLDPKTYRTGQYRLAALNPKVGVGRV</sequence>
<organism evidence="1 2">
    <name type="scientific">Polaromonas eurypsychrophila</name>
    <dbReference type="NCBI Taxonomy" id="1614635"/>
    <lineage>
        <taxon>Bacteria</taxon>
        <taxon>Pseudomonadati</taxon>
        <taxon>Pseudomonadota</taxon>
        <taxon>Betaproteobacteria</taxon>
        <taxon>Burkholderiales</taxon>
        <taxon>Comamonadaceae</taxon>
        <taxon>Polaromonas</taxon>
    </lineage>
</organism>
<dbReference type="Proteomes" id="UP000620596">
    <property type="component" value="Unassembled WGS sequence"/>
</dbReference>
<name>A0A916SAB3_9BURK</name>
<reference evidence="1" key="1">
    <citation type="journal article" date="2014" name="Int. J. Syst. Evol. Microbiol.">
        <title>Complete genome sequence of Corynebacterium casei LMG S-19264T (=DSM 44701T), isolated from a smear-ripened cheese.</title>
        <authorList>
            <consortium name="US DOE Joint Genome Institute (JGI-PGF)"/>
            <person name="Walter F."/>
            <person name="Albersmeier A."/>
            <person name="Kalinowski J."/>
            <person name="Ruckert C."/>
        </authorList>
    </citation>
    <scope>NUCLEOTIDE SEQUENCE</scope>
    <source>
        <strain evidence="1">CGMCC 1.15322</strain>
    </source>
</reference>
<evidence type="ECO:0000313" key="2">
    <source>
        <dbReference type="Proteomes" id="UP000620596"/>
    </source>
</evidence>
<comment type="caution">
    <text evidence="1">The sequence shown here is derived from an EMBL/GenBank/DDBJ whole genome shotgun (WGS) entry which is preliminary data.</text>
</comment>
<reference evidence="1" key="2">
    <citation type="submission" date="2020-09" db="EMBL/GenBank/DDBJ databases">
        <authorList>
            <person name="Sun Q."/>
            <person name="Zhou Y."/>
        </authorList>
    </citation>
    <scope>NUCLEOTIDE SEQUENCE</scope>
    <source>
        <strain evidence="1">CGMCC 1.15322</strain>
    </source>
</reference>
<keyword evidence="2" id="KW-1185">Reference proteome</keyword>
<evidence type="ECO:0000313" key="1">
    <source>
        <dbReference type="EMBL" id="GGA91010.1"/>
    </source>
</evidence>
<gene>
    <name evidence="1" type="ORF">GCM10011496_09860</name>
</gene>
<protein>
    <submittedName>
        <fullName evidence="1">Uncharacterized protein</fullName>
    </submittedName>
</protein>
<proteinExistence type="predicted"/>
<accession>A0A916SAB3</accession>